<evidence type="ECO:0000256" key="9">
    <source>
        <dbReference type="ARBA" id="ARBA00038298"/>
    </source>
</evidence>
<evidence type="ECO:0000313" key="15">
    <source>
        <dbReference type="Proteomes" id="UP000253664"/>
    </source>
</evidence>
<evidence type="ECO:0000256" key="6">
    <source>
        <dbReference type="ARBA" id="ARBA00023139"/>
    </source>
</evidence>
<dbReference type="PANTHER" id="PTHR22883">
    <property type="entry name" value="ZINC FINGER DHHC DOMAIN CONTAINING PROTEIN"/>
    <property type="match status" value="1"/>
</dbReference>
<dbReference type="EMBL" id="LKCN02000007">
    <property type="protein sequence ID" value="RCI12486.1"/>
    <property type="molecule type" value="Genomic_DNA"/>
</dbReference>
<keyword evidence="3 11" id="KW-0812">Transmembrane</keyword>
<evidence type="ECO:0000256" key="2">
    <source>
        <dbReference type="ARBA" id="ARBA00022679"/>
    </source>
</evidence>
<dbReference type="GO" id="GO:0005794">
    <property type="term" value="C:Golgi apparatus"/>
    <property type="evidence" value="ECO:0007669"/>
    <property type="project" value="TreeGrafter"/>
</dbReference>
<reference evidence="14 15" key="1">
    <citation type="journal article" date="2015" name="BMC Genomics">
        <title>Insights from the genome of Ophiocordyceps polyrhachis-furcata to pathogenicity and host specificity in insect fungi.</title>
        <authorList>
            <person name="Wichadakul D."/>
            <person name="Kobmoo N."/>
            <person name="Ingsriswang S."/>
            <person name="Tangphatsornruang S."/>
            <person name="Chantasingh D."/>
            <person name="Luangsa-ard J.J."/>
            <person name="Eurwilaichitr L."/>
        </authorList>
    </citation>
    <scope>NUCLEOTIDE SEQUENCE [LARGE SCALE GENOMIC DNA]</scope>
    <source>
        <strain evidence="14 15">BCC 54312</strain>
    </source>
</reference>
<feature type="transmembrane region" description="Helical" evidence="11">
    <location>
        <begin position="243"/>
        <end position="264"/>
    </location>
</feature>
<feature type="compositionally biased region" description="Basic and acidic residues" evidence="12">
    <location>
        <begin position="320"/>
        <end position="335"/>
    </location>
</feature>
<evidence type="ECO:0000313" key="14">
    <source>
        <dbReference type="EMBL" id="RCI12486.1"/>
    </source>
</evidence>
<evidence type="ECO:0000256" key="8">
    <source>
        <dbReference type="ARBA" id="ARBA00023315"/>
    </source>
</evidence>
<keyword evidence="4 11" id="KW-1133">Transmembrane helix</keyword>
<dbReference type="InterPro" id="IPR001594">
    <property type="entry name" value="Palmitoyltrfase_DHHC"/>
</dbReference>
<keyword evidence="15" id="KW-1185">Reference proteome</keyword>
<dbReference type="GO" id="GO:0006612">
    <property type="term" value="P:protein targeting to membrane"/>
    <property type="evidence" value="ECO:0007669"/>
    <property type="project" value="TreeGrafter"/>
</dbReference>
<evidence type="ECO:0000256" key="3">
    <source>
        <dbReference type="ARBA" id="ARBA00022692"/>
    </source>
</evidence>
<dbReference type="STRING" id="1330021.A0A367LDJ0"/>
<evidence type="ECO:0000256" key="12">
    <source>
        <dbReference type="SAM" id="MobiDB-lite"/>
    </source>
</evidence>
<keyword evidence="7" id="KW-0449">Lipoprotein</keyword>
<keyword evidence="5 11" id="KW-0472">Membrane</keyword>
<keyword evidence="8 11" id="KW-0012">Acyltransferase</keyword>
<dbReference type="OrthoDB" id="331948at2759"/>
<organism evidence="14 15">
    <name type="scientific">Ophiocordyceps polyrhachis-furcata BCC 54312</name>
    <dbReference type="NCBI Taxonomy" id="1330021"/>
    <lineage>
        <taxon>Eukaryota</taxon>
        <taxon>Fungi</taxon>
        <taxon>Dikarya</taxon>
        <taxon>Ascomycota</taxon>
        <taxon>Pezizomycotina</taxon>
        <taxon>Sordariomycetes</taxon>
        <taxon>Hypocreomycetidae</taxon>
        <taxon>Hypocreales</taxon>
        <taxon>Ophiocordycipitaceae</taxon>
        <taxon>Ophiocordyceps</taxon>
    </lineage>
</organism>
<comment type="similarity">
    <text evidence="9">Belongs to the DHHC palmitoyltransferase family. PFA5 subfamily.</text>
</comment>
<dbReference type="GO" id="GO:0016020">
    <property type="term" value="C:membrane"/>
    <property type="evidence" value="ECO:0007669"/>
    <property type="project" value="UniProtKB-SubCell"/>
</dbReference>
<sequence length="426" mass="48217">MRPGVSNRAATRWSIRLIPLFIAAAFAVATYTVVYRLCVRHLYRELAKSGLTATFLVLYWVFFLLTIASYVRIFVTAQINCGLVPLIQPREQPVVVEQAGKKEPFIKCPAKGSSSVFAKRPNKSRGRDPERNPWVPPDQDPDSPGLEAFYSKDVFACEPDGRPKWCSDCRQWKPDRAHHSSELGRCVRKMDHLCPWVGGMVSETSFNFFLQFTVYTFCLCVMCVSFCAYAMHQQKIRGSKVDGWYIAVVVIASIFALFTLAMSMTTARLILTNTTSIDVLRKSQITLLAVRIPRNTPTTEAFPTVSYPLQRPPRSMSDASHTRSSSDRDPSRDQRATKKFAVLRTEPNENPWDLGFWGNWKSVMGNNVVEWLLPIRHSPCCNHESMESDYQLGPCFARLKKRFGLPELDGDVDGVVEMHDTAMLAP</sequence>
<dbReference type="GO" id="GO:0019706">
    <property type="term" value="F:protein-cysteine S-palmitoyltransferase activity"/>
    <property type="evidence" value="ECO:0007669"/>
    <property type="project" value="UniProtKB-EC"/>
</dbReference>
<feature type="region of interest" description="Disordered" evidence="12">
    <location>
        <begin position="112"/>
        <end position="143"/>
    </location>
</feature>
<evidence type="ECO:0000256" key="5">
    <source>
        <dbReference type="ARBA" id="ARBA00023136"/>
    </source>
</evidence>
<dbReference type="EC" id="2.3.1.225" evidence="11"/>
<name>A0A367LDJ0_9HYPO</name>
<dbReference type="Proteomes" id="UP000253664">
    <property type="component" value="Unassembled WGS sequence"/>
</dbReference>
<comment type="subcellular location">
    <subcellularLocation>
        <location evidence="1">Membrane</location>
        <topology evidence="1">Multi-pass membrane protein</topology>
    </subcellularLocation>
</comment>
<dbReference type="GO" id="GO:0005783">
    <property type="term" value="C:endoplasmic reticulum"/>
    <property type="evidence" value="ECO:0007669"/>
    <property type="project" value="TreeGrafter"/>
</dbReference>
<accession>A0A367LDJ0</accession>
<comment type="caution">
    <text evidence="14">The sequence shown here is derived from an EMBL/GenBank/DDBJ whole genome shotgun (WGS) entry which is preliminary data.</text>
</comment>
<dbReference type="AlphaFoldDB" id="A0A367LDJ0"/>
<evidence type="ECO:0000256" key="1">
    <source>
        <dbReference type="ARBA" id="ARBA00004141"/>
    </source>
</evidence>
<proteinExistence type="inferred from homology"/>
<dbReference type="InterPro" id="IPR039859">
    <property type="entry name" value="PFA4/ZDH16/20/ERF2-like"/>
</dbReference>
<evidence type="ECO:0000259" key="13">
    <source>
        <dbReference type="Pfam" id="PF01529"/>
    </source>
</evidence>
<feature type="transmembrane region" description="Helical" evidence="11">
    <location>
        <begin position="208"/>
        <end position="231"/>
    </location>
</feature>
<evidence type="ECO:0000256" key="7">
    <source>
        <dbReference type="ARBA" id="ARBA00023288"/>
    </source>
</evidence>
<feature type="domain" description="Palmitoyltransferase DHHC" evidence="13">
    <location>
        <begin position="162"/>
        <end position="281"/>
    </location>
</feature>
<feature type="transmembrane region" description="Helical" evidence="11">
    <location>
        <begin position="51"/>
        <end position="71"/>
    </location>
</feature>
<dbReference type="PANTHER" id="PTHR22883:SF23">
    <property type="entry name" value="PALMITOYLTRANSFERASE ZDHHC6"/>
    <property type="match status" value="1"/>
</dbReference>
<dbReference type="PROSITE" id="PS50216">
    <property type="entry name" value="DHHC"/>
    <property type="match status" value="1"/>
</dbReference>
<feature type="transmembrane region" description="Helical" evidence="11">
    <location>
        <begin position="20"/>
        <end position="39"/>
    </location>
</feature>
<feature type="region of interest" description="Disordered" evidence="12">
    <location>
        <begin position="301"/>
        <end position="335"/>
    </location>
</feature>
<dbReference type="Pfam" id="PF01529">
    <property type="entry name" value="DHHC"/>
    <property type="match status" value="1"/>
</dbReference>
<comment type="domain">
    <text evidence="11">The DHHC domain is required for palmitoyltransferase activity.</text>
</comment>
<comment type="catalytic activity">
    <reaction evidence="10 11">
        <text>L-cysteinyl-[protein] + hexadecanoyl-CoA = S-hexadecanoyl-L-cysteinyl-[protein] + CoA</text>
        <dbReference type="Rhea" id="RHEA:36683"/>
        <dbReference type="Rhea" id="RHEA-COMP:10131"/>
        <dbReference type="Rhea" id="RHEA-COMP:11032"/>
        <dbReference type="ChEBI" id="CHEBI:29950"/>
        <dbReference type="ChEBI" id="CHEBI:57287"/>
        <dbReference type="ChEBI" id="CHEBI:57379"/>
        <dbReference type="ChEBI" id="CHEBI:74151"/>
        <dbReference type="EC" id="2.3.1.225"/>
    </reaction>
</comment>
<evidence type="ECO:0000256" key="4">
    <source>
        <dbReference type="ARBA" id="ARBA00022989"/>
    </source>
</evidence>
<keyword evidence="6" id="KW-0564">Palmitate</keyword>
<evidence type="ECO:0000256" key="11">
    <source>
        <dbReference type="RuleBase" id="RU079119"/>
    </source>
</evidence>
<evidence type="ECO:0000256" key="10">
    <source>
        <dbReference type="ARBA" id="ARBA00048048"/>
    </source>
</evidence>
<keyword evidence="2 11" id="KW-0808">Transferase</keyword>
<protein>
    <recommendedName>
        <fullName evidence="11">Palmitoyltransferase</fullName>
        <ecNumber evidence="11">2.3.1.225</ecNumber>
    </recommendedName>
</protein>
<gene>
    <name evidence="14" type="ORF">L249_0417</name>
</gene>